<reference evidence="1 2" key="1">
    <citation type="journal article" date="2024" name="G3 (Bethesda)">
        <title>Genome assembly of Hibiscus sabdariffa L. provides insights into metabolisms of medicinal natural products.</title>
        <authorList>
            <person name="Kim T."/>
        </authorList>
    </citation>
    <scope>NUCLEOTIDE SEQUENCE [LARGE SCALE GENOMIC DNA]</scope>
    <source>
        <strain evidence="1">TK-2024</strain>
        <tissue evidence="1">Old leaves</tissue>
    </source>
</reference>
<comment type="caution">
    <text evidence="1">The sequence shown here is derived from an EMBL/GenBank/DDBJ whole genome shotgun (WGS) entry which is preliminary data.</text>
</comment>
<dbReference type="EMBL" id="JBBPBM010000020">
    <property type="protein sequence ID" value="KAK8552080.1"/>
    <property type="molecule type" value="Genomic_DNA"/>
</dbReference>
<sequence>MRISVIWGELLSLIFRNSSSLLQVRQFSSEAEHIKVWVNYCQCRMKDKREDAPDSKFKIKPVDMYGKWQ</sequence>
<dbReference type="Proteomes" id="UP001472677">
    <property type="component" value="Unassembled WGS sequence"/>
</dbReference>
<proteinExistence type="predicted"/>
<evidence type="ECO:0000313" key="2">
    <source>
        <dbReference type="Proteomes" id="UP001472677"/>
    </source>
</evidence>
<organism evidence="1 2">
    <name type="scientific">Hibiscus sabdariffa</name>
    <name type="common">roselle</name>
    <dbReference type="NCBI Taxonomy" id="183260"/>
    <lineage>
        <taxon>Eukaryota</taxon>
        <taxon>Viridiplantae</taxon>
        <taxon>Streptophyta</taxon>
        <taxon>Embryophyta</taxon>
        <taxon>Tracheophyta</taxon>
        <taxon>Spermatophyta</taxon>
        <taxon>Magnoliopsida</taxon>
        <taxon>eudicotyledons</taxon>
        <taxon>Gunneridae</taxon>
        <taxon>Pentapetalae</taxon>
        <taxon>rosids</taxon>
        <taxon>malvids</taxon>
        <taxon>Malvales</taxon>
        <taxon>Malvaceae</taxon>
        <taxon>Malvoideae</taxon>
        <taxon>Hibiscus</taxon>
    </lineage>
</organism>
<evidence type="ECO:0000313" key="1">
    <source>
        <dbReference type="EMBL" id="KAK8552080.1"/>
    </source>
</evidence>
<protein>
    <submittedName>
        <fullName evidence="1">Uncharacterized protein</fullName>
    </submittedName>
</protein>
<keyword evidence="2" id="KW-1185">Reference proteome</keyword>
<gene>
    <name evidence="1" type="ORF">V6N12_040695</name>
</gene>
<accession>A0ABR2E4J0</accession>
<name>A0ABR2E4J0_9ROSI</name>